<evidence type="ECO:0000313" key="3">
    <source>
        <dbReference type="Proteomes" id="UP000266841"/>
    </source>
</evidence>
<name>K0RKX9_THAOC</name>
<dbReference type="Proteomes" id="UP000266841">
    <property type="component" value="Unassembled WGS sequence"/>
</dbReference>
<reference evidence="2 3" key="1">
    <citation type="journal article" date="2012" name="Genome Biol.">
        <title>Genome and low-iron response of an oceanic diatom adapted to chronic iron limitation.</title>
        <authorList>
            <person name="Lommer M."/>
            <person name="Specht M."/>
            <person name="Roy A.S."/>
            <person name="Kraemer L."/>
            <person name="Andreson R."/>
            <person name="Gutowska M.A."/>
            <person name="Wolf J."/>
            <person name="Bergner S.V."/>
            <person name="Schilhabel M.B."/>
            <person name="Klostermeier U.C."/>
            <person name="Beiko R.G."/>
            <person name="Rosenstiel P."/>
            <person name="Hippler M."/>
            <person name="Laroche J."/>
        </authorList>
    </citation>
    <scope>NUCLEOTIDE SEQUENCE [LARGE SCALE GENOMIC DNA]</scope>
    <source>
        <strain evidence="2 3">CCMP1005</strain>
    </source>
</reference>
<evidence type="ECO:0000256" key="1">
    <source>
        <dbReference type="SAM" id="SignalP"/>
    </source>
</evidence>
<feature type="chain" id="PRO_5003837113" evidence="1">
    <location>
        <begin position="24"/>
        <end position="118"/>
    </location>
</feature>
<comment type="caution">
    <text evidence="2">The sequence shown here is derived from an EMBL/GenBank/DDBJ whole genome shotgun (WGS) entry which is preliminary data.</text>
</comment>
<gene>
    <name evidence="2" type="ORF">THAOC_31579</name>
</gene>
<dbReference type="OrthoDB" id="10631615at2759"/>
<protein>
    <submittedName>
        <fullName evidence="2">Uncharacterized protein</fullName>
    </submittedName>
</protein>
<proteinExistence type="predicted"/>
<dbReference type="EMBL" id="AGNL01044686">
    <property type="protein sequence ID" value="EJK49541.1"/>
    <property type="molecule type" value="Genomic_DNA"/>
</dbReference>
<accession>K0RKX9</accession>
<keyword evidence="3" id="KW-1185">Reference proteome</keyword>
<dbReference type="AlphaFoldDB" id="K0RKX9"/>
<keyword evidence="1" id="KW-0732">Signal</keyword>
<feature type="signal peptide" evidence="1">
    <location>
        <begin position="1"/>
        <end position="23"/>
    </location>
</feature>
<organism evidence="2 3">
    <name type="scientific">Thalassiosira oceanica</name>
    <name type="common">Marine diatom</name>
    <dbReference type="NCBI Taxonomy" id="159749"/>
    <lineage>
        <taxon>Eukaryota</taxon>
        <taxon>Sar</taxon>
        <taxon>Stramenopiles</taxon>
        <taxon>Ochrophyta</taxon>
        <taxon>Bacillariophyta</taxon>
        <taxon>Coscinodiscophyceae</taxon>
        <taxon>Thalassiosirophycidae</taxon>
        <taxon>Thalassiosirales</taxon>
        <taxon>Thalassiosiraceae</taxon>
        <taxon>Thalassiosira</taxon>
    </lineage>
</organism>
<sequence length="118" mass="12869">MKSAKTASLPGLLLLATAKSSGAWTASISSGRKSFDSSLQFRTIASEPTIDDNRAKDCDSLEDLQAQLQIAIGIAREVDKRHGLCTPESAFAWEAVDRLYESTIEMTTVDVTILRYTI</sequence>
<evidence type="ECO:0000313" key="2">
    <source>
        <dbReference type="EMBL" id="EJK49541.1"/>
    </source>
</evidence>